<proteinExistence type="predicted"/>
<reference evidence="1 2" key="2">
    <citation type="submission" date="2019-05" db="EMBL/GenBank/DDBJ databases">
        <title>Glycomyces buryatensis sp. nov.</title>
        <authorList>
            <person name="Nikitina E."/>
        </authorList>
    </citation>
    <scope>NUCLEOTIDE SEQUENCE [LARGE SCALE GENOMIC DNA]</scope>
    <source>
        <strain evidence="1 2">18</strain>
    </source>
</reference>
<sequence length="305" mass="34680">MEIEDHPGFYGFGMSDGTIAIHADWPTYPMGGNAMDALLALAAFPEGARFTAIDDIDRAILFIGWRFDGVEDPFDRRNLHAAVWHQALLDAMDHRYISGIERISEREHHRRYRAELPSPLYHKLPDGTFELLELPPLNEYDDDVDEDGNFDPSIATWVGFSSPEKHVEITGSGHRALVRFLASELKIPREIRKIVNILIDAGAYDTAIRETAVLVEFRIRQWCTSKNYGIRLINEFIENLEASGYPHALAKILQGELRTLFSFVRNEFAHNRISLSDERGRAILARLGFAWDAVEALTQSDIDQD</sequence>
<reference evidence="2" key="1">
    <citation type="submission" date="2019-04" db="EMBL/GenBank/DDBJ databases">
        <title>Nocardioides xinjiangensis sp. nov.</title>
        <authorList>
            <person name="Liu S."/>
        </authorList>
    </citation>
    <scope>NUCLEOTIDE SEQUENCE [LARGE SCALE GENOMIC DNA]</scope>
    <source>
        <strain evidence="2">18</strain>
    </source>
</reference>
<gene>
    <name evidence="1" type="ORF">FAB82_23400</name>
</gene>
<accession>A0A4S8PUM9</accession>
<evidence type="ECO:0000313" key="2">
    <source>
        <dbReference type="Proteomes" id="UP000308760"/>
    </source>
</evidence>
<dbReference type="Proteomes" id="UP000308760">
    <property type="component" value="Unassembled WGS sequence"/>
</dbReference>
<dbReference type="EMBL" id="STGY01000076">
    <property type="protein sequence ID" value="THV35213.1"/>
    <property type="molecule type" value="Genomic_DNA"/>
</dbReference>
<dbReference type="AlphaFoldDB" id="A0A4S8PUM9"/>
<dbReference type="RefSeq" id="WP_136536984.1">
    <property type="nucleotide sequence ID" value="NZ_STGY01000076.1"/>
</dbReference>
<evidence type="ECO:0000313" key="1">
    <source>
        <dbReference type="EMBL" id="THV35213.1"/>
    </source>
</evidence>
<protein>
    <submittedName>
        <fullName evidence="1">Uncharacterized protein</fullName>
    </submittedName>
</protein>
<organism evidence="1 2">
    <name type="scientific">Glycomyces buryatensis</name>
    <dbReference type="NCBI Taxonomy" id="2570927"/>
    <lineage>
        <taxon>Bacteria</taxon>
        <taxon>Bacillati</taxon>
        <taxon>Actinomycetota</taxon>
        <taxon>Actinomycetes</taxon>
        <taxon>Glycomycetales</taxon>
        <taxon>Glycomycetaceae</taxon>
        <taxon>Glycomyces</taxon>
    </lineage>
</organism>
<name>A0A4S8PUM9_9ACTN</name>
<comment type="caution">
    <text evidence="1">The sequence shown here is derived from an EMBL/GenBank/DDBJ whole genome shotgun (WGS) entry which is preliminary data.</text>
</comment>
<dbReference type="OrthoDB" id="5191395at2"/>
<keyword evidence="2" id="KW-1185">Reference proteome</keyword>